<dbReference type="PANTHER" id="PTHR34595:SF7">
    <property type="entry name" value="SLL1039 PROTEIN"/>
    <property type="match status" value="1"/>
</dbReference>
<sequence>MLSRVADSIYWMSRYVERAENVARFIEVNLNLMLDSPAEAPNQWKSLVNTTGDHEDFSRRYPGNGQDDVLRFLTSDADNPNSVFSCIRAARENARSVREIISSEMWIHLNTFYLMLKEAAVNERGLSNPTDFVSEVRQSSHLFAGVTDATMTHSEGWHFGRLGRMIERADKTSRLLDVKYYLLLRSIEDVGTPFDDIQWAAVLRSASAFEMYRKRHGRISPVGVVEFLLLDKEFPRAVRFSLLDAQASLHAISGTPLGAFRHEPERHMGLLCSDLAYTSVEEILRRGLHEYVDELQTRLNQIGNGIHEAYFALKAPGSSPAAQFQA</sequence>
<dbReference type="EMBL" id="MLJW01000014">
    <property type="protein sequence ID" value="OIR13527.1"/>
    <property type="molecule type" value="Genomic_DNA"/>
</dbReference>
<feature type="domain" description="DUF403" evidence="1">
    <location>
        <begin position="1"/>
        <end position="311"/>
    </location>
</feature>
<dbReference type="AlphaFoldDB" id="A0A1J5SYG2"/>
<dbReference type="PANTHER" id="PTHR34595">
    <property type="entry name" value="BLR5612 PROTEIN"/>
    <property type="match status" value="1"/>
</dbReference>
<dbReference type="Pfam" id="PF04168">
    <property type="entry name" value="Alpha-E"/>
    <property type="match status" value="1"/>
</dbReference>
<protein>
    <recommendedName>
        <fullName evidence="1">DUF403 domain-containing protein</fullName>
    </recommendedName>
</protein>
<reference evidence="2" key="1">
    <citation type="submission" date="2016-10" db="EMBL/GenBank/DDBJ databases">
        <title>Sequence of Gallionella enrichment culture.</title>
        <authorList>
            <person name="Poehlein A."/>
            <person name="Muehling M."/>
            <person name="Daniel R."/>
        </authorList>
    </citation>
    <scope>NUCLEOTIDE SEQUENCE</scope>
</reference>
<name>A0A1J5SYG2_9ZZZZ</name>
<dbReference type="InterPro" id="IPR051680">
    <property type="entry name" value="ATP-dep_Glu-Cys_Ligase-2"/>
</dbReference>
<proteinExistence type="predicted"/>
<evidence type="ECO:0000259" key="1">
    <source>
        <dbReference type="Pfam" id="PF04168"/>
    </source>
</evidence>
<evidence type="ECO:0000313" key="2">
    <source>
        <dbReference type="EMBL" id="OIR13527.1"/>
    </source>
</evidence>
<comment type="caution">
    <text evidence="2">The sequence shown here is derived from an EMBL/GenBank/DDBJ whole genome shotgun (WGS) entry which is preliminary data.</text>
</comment>
<gene>
    <name evidence="2" type="ORF">GALL_53440</name>
</gene>
<dbReference type="InterPro" id="IPR007296">
    <property type="entry name" value="DUF403"/>
</dbReference>
<organism evidence="2">
    <name type="scientific">mine drainage metagenome</name>
    <dbReference type="NCBI Taxonomy" id="410659"/>
    <lineage>
        <taxon>unclassified sequences</taxon>
        <taxon>metagenomes</taxon>
        <taxon>ecological metagenomes</taxon>
    </lineage>
</organism>
<accession>A0A1J5SYG2</accession>